<evidence type="ECO:0000256" key="4">
    <source>
        <dbReference type="ARBA" id="ARBA00023136"/>
    </source>
</evidence>
<name>A0A9W8Z1X8_9PEZI</name>
<keyword evidence="2 5" id="KW-0812">Transmembrane</keyword>
<dbReference type="Pfam" id="PF07690">
    <property type="entry name" value="MFS_1"/>
    <property type="match status" value="1"/>
</dbReference>
<dbReference type="GO" id="GO:0016020">
    <property type="term" value="C:membrane"/>
    <property type="evidence" value="ECO:0007669"/>
    <property type="project" value="UniProtKB-SubCell"/>
</dbReference>
<evidence type="ECO:0000256" key="3">
    <source>
        <dbReference type="ARBA" id="ARBA00022989"/>
    </source>
</evidence>
<organism evidence="6 7">
    <name type="scientific">Gnomoniopsis smithogilvyi</name>
    <dbReference type="NCBI Taxonomy" id="1191159"/>
    <lineage>
        <taxon>Eukaryota</taxon>
        <taxon>Fungi</taxon>
        <taxon>Dikarya</taxon>
        <taxon>Ascomycota</taxon>
        <taxon>Pezizomycotina</taxon>
        <taxon>Sordariomycetes</taxon>
        <taxon>Sordariomycetidae</taxon>
        <taxon>Diaporthales</taxon>
        <taxon>Gnomoniaceae</taxon>
        <taxon>Gnomoniopsis</taxon>
    </lineage>
</organism>
<dbReference type="GO" id="GO:0022857">
    <property type="term" value="F:transmembrane transporter activity"/>
    <property type="evidence" value="ECO:0007669"/>
    <property type="project" value="InterPro"/>
</dbReference>
<dbReference type="OrthoDB" id="196103at2759"/>
<feature type="transmembrane region" description="Helical" evidence="5">
    <location>
        <begin position="115"/>
        <end position="135"/>
    </location>
</feature>
<dbReference type="InterPro" id="IPR051617">
    <property type="entry name" value="UNC-93-like_regulator"/>
</dbReference>
<gene>
    <name evidence="6" type="ORF">N0V93_001597</name>
</gene>
<protein>
    <recommendedName>
        <fullName evidence="8">Duf895 domain membrane protein</fullName>
    </recommendedName>
</protein>
<evidence type="ECO:0008006" key="8">
    <source>
        <dbReference type="Google" id="ProtNLM"/>
    </source>
</evidence>
<dbReference type="PANTHER" id="PTHR23294">
    <property type="entry name" value="ET TRANSLATION PRODUCT-RELATED"/>
    <property type="match status" value="1"/>
</dbReference>
<dbReference type="InterPro" id="IPR036259">
    <property type="entry name" value="MFS_trans_sf"/>
</dbReference>
<dbReference type="InterPro" id="IPR011701">
    <property type="entry name" value="MFS"/>
</dbReference>
<keyword evidence="7" id="KW-1185">Reference proteome</keyword>
<evidence type="ECO:0000256" key="1">
    <source>
        <dbReference type="ARBA" id="ARBA00004141"/>
    </source>
</evidence>
<dbReference type="PANTHER" id="PTHR23294:SF57">
    <property type="entry name" value="CINA C-TERMINAL DOMAIN-CONTAINING PROTEIN"/>
    <property type="match status" value="1"/>
</dbReference>
<dbReference type="AlphaFoldDB" id="A0A9W8Z1X8"/>
<dbReference type="Gene3D" id="1.20.1250.20">
    <property type="entry name" value="MFS general substrate transporter like domains"/>
    <property type="match status" value="2"/>
</dbReference>
<evidence type="ECO:0000256" key="2">
    <source>
        <dbReference type="ARBA" id="ARBA00022692"/>
    </source>
</evidence>
<dbReference type="Proteomes" id="UP001140453">
    <property type="component" value="Unassembled WGS sequence"/>
</dbReference>
<reference evidence="6" key="1">
    <citation type="submission" date="2022-10" db="EMBL/GenBank/DDBJ databases">
        <title>Tapping the CABI collections for fungal endophytes: first genome assemblies for Collariella, Neodidymelliopsis, Ascochyta clinopodiicola, Didymella pomorum, Didymosphaeria variabile, Neocosmospora piperis and Neocucurbitaria cava.</title>
        <authorList>
            <person name="Hill R."/>
        </authorList>
    </citation>
    <scope>NUCLEOTIDE SEQUENCE</scope>
    <source>
        <strain evidence="6">IMI 355082</strain>
    </source>
</reference>
<feature type="transmembrane region" description="Helical" evidence="5">
    <location>
        <begin position="174"/>
        <end position="193"/>
    </location>
</feature>
<accession>A0A9W8Z1X8</accession>
<evidence type="ECO:0000256" key="5">
    <source>
        <dbReference type="SAM" id="Phobius"/>
    </source>
</evidence>
<keyword evidence="3 5" id="KW-1133">Transmembrane helix</keyword>
<dbReference type="EMBL" id="JAPEVB010000001">
    <property type="protein sequence ID" value="KAJ4397372.1"/>
    <property type="molecule type" value="Genomic_DNA"/>
</dbReference>
<comment type="subcellular location">
    <subcellularLocation>
        <location evidence="1">Membrane</location>
        <topology evidence="1">Multi-pass membrane protein</topology>
    </subcellularLocation>
</comment>
<feature type="transmembrane region" description="Helical" evidence="5">
    <location>
        <begin position="45"/>
        <end position="72"/>
    </location>
</feature>
<feature type="transmembrane region" description="Helical" evidence="5">
    <location>
        <begin position="271"/>
        <end position="289"/>
    </location>
</feature>
<proteinExistence type="predicted"/>
<evidence type="ECO:0000313" key="6">
    <source>
        <dbReference type="EMBL" id="KAJ4397372.1"/>
    </source>
</evidence>
<keyword evidence="4 5" id="KW-0472">Membrane</keyword>
<dbReference type="SUPFAM" id="SSF103473">
    <property type="entry name" value="MFS general substrate transporter"/>
    <property type="match status" value="1"/>
</dbReference>
<sequence length="410" mass="45139">MVFLCFTFGALANKIGVKWILVLGTLGYAPYSAALYVNNRYGVEWFVIFGGATCGIAAAALWSSEAAIALGYAGVGERGKFTGIWLGLRELGQLIGASIQLAYNVGDSDRGKISYTTYYILISIQCLGLPLALLVSPPNKVVRPNGERIPIAAKGSTTRLEFRKAWALLRRKEIYLLIPILIGFQWNSVYVGIYLTDYFSVRSRTLASLTSGLAATAANIWWGWFFDRKKISRPMLAKITWFFFAIVMLGMFGWQTSNEKLYETTQPTLDWASPGFGRGFASMLIFRFFNESHYMFTYWLVGVFFDDLETLSLAVGLIRSFESLGYCIAYGIGASAVSPMVNLAIAFAMFSITIPATSLLVFLVPERPLVDVVAVCEPEQGDESTSCPDKETIDPVLVGKAAVAMDGPHQ</sequence>
<evidence type="ECO:0000313" key="7">
    <source>
        <dbReference type="Proteomes" id="UP001140453"/>
    </source>
</evidence>
<comment type="caution">
    <text evidence="6">The sequence shown here is derived from an EMBL/GenBank/DDBJ whole genome shotgun (WGS) entry which is preliminary data.</text>
</comment>
<feature type="transmembrane region" description="Helical" evidence="5">
    <location>
        <begin position="341"/>
        <end position="364"/>
    </location>
</feature>
<feature type="transmembrane region" description="Helical" evidence="5">
    <location>
        <begin position="205"/>
        <end position="224"/>
    </location>
</feature>
<feature type="transmembrane region" description="Helical" evidence="5">
    <location>
        <begin position="236"/>
        <end position="256"/>
    </location>
</feature>